<dbReference type="InterPro" id="IPR011527">
    <property type="entry name" value="ABC1_TM_dom"/>
</dbReference>
<dbReference type="RefSeq" id="WP_307249159.1">
    <property type="nucleotide sequence ID" value="NZ_JAUSQZ010000001.1"/>
</dbReference>
<comment type="subcellular location">
    <subcellularLocation>
        <location evidence="1">Cell membrane</location>
        <topology evidence="1">Multi-pass membrane protein</topology>
    </subcellularLocation>
</comment>
<organism evidence="10 11">
    <name type="scientific">Kineosporia succinea</name>
    <dbReference type="NCBI Taxonomy" id="84632"/>
    <lineage>
        <taxon>Bacteria</taxon>
        <taxon>Bacillati</taxon>
        <taxon>Actinomycetota</taxon>
        <taxon>Actinomycetes</taxon>
        <taxon>Kineosporiales</taxon>
        <taxon>Kineosporiaceae</taxon>
        <taxon>Kineosporia</taxon>
    </lineage>
</organism>
<dbReference type="GO" id="GO:0005524">
    <property type="term" value="F:ATP binding"/>
    <property type="evidence" value="ECO:0007669"/>
    <property type="project" value="UniProtKB-KW"/>
</dbReference>
<comment type="caution">
    <text evidence="10">The sequence shown here is derived from an EMBL/GenBank/DDBJ whole genome shotgun (WGS) entry which is preliminary data.</text>
</comment>
<feature type="domain" description="ABC transmembrane type-1" evidence="9">
    <location>
        <begin position="31"/>
        <end position="314"/>
    </location>
</feature>
<dbReference type="SUPFAM" id="SSF90123">
    <property type="entry name" value="ABC transporter transmembrane region"/>
    <property type="match status" value="1"/>
</dbReference>
<dbReference type="InterPro" id="IPR039421">
    <property type="entry name" value="Type_1_exporter"/>
</dbReference>
<evidence type="ECO:0000256" key="3">
    <source>
        <dbReference type="ARBA" id="ARBA00022741"/>
    </source>
</evidence>
<gene>
    <name evidence="10" type="ORF">J2S57_005955</name>
</gene>
<keyword evidence="11" id="KW-1185">Reference proteome</keyword>
<dbReference type="SMART" id="SM00382">
    <property type="entry name" value="AAA"/>
    <property type="match status" value="1"/>
</dbReference>
<dbReference type="Gene3D" id="1.20.1560.10">
    <property type="entry name" value="ABC transporter type 1, transmembrane domain"/>
    <property type="match status" value="1"/>
</dbReference>
<dbReference type="Pfam" id="PF00005">
    <property type="entry name" value="ABC_tran"/>
    <property type="match status" value="1"/>
</dbReference>
<evidence type="ECO:0000256" key="1">
    <source>
        <dbReference type="ARBA" id="ARBA00004651"/>
    </source>
</evidence>
<dbReference type="PROSITE" id="PS50929">
    <property type="entry name" value="ABC_TM1F"/>
    <property type="match status" value="1"/>
</dbReference>
<dbReference type="InterPro" id="IPR003439">
    <property type="entry name" value="ABC_transporter-like_ATP-bd"/>
</dbReference>
<dbReference type="EMBL" id="JAUSQZ010000001">
    <property type="protein sequence ID" value="MDP9830206.1"/>
    <property type="molecule type" value="Genomic_DNA"/>
</dbReference>
<feature type="domain" description="ABC transporter" evidence="8">
    <location>
        <begin position="348"/>
        <end position="579"/>
    </location>
</feature>
<evidence type="ECO:0000259" key="9">
    <source>
        <dbReference type="PROSITE" id="PS50929"/>
    </source>
</evidence>
<evidence type="ECO:0000259" key="8">
    <source>
        <dbReference type="PROSITE" id="PS50893"/>
    </source>
</evidence>
<keyword evidence="2 7" id="KW-0812">Transmembrane</keyword>
<dbReference type="SUPFAM" id="SSF52540">
    <property type="entry name" value="P-loop containing nucleoside triphosphate hydrolases"/>
    <property type="match status" value="1"/>
</dbReference>
<dbReference type="InterPro" id="IPR036640">
    <property type="entry name" value="ABC1_TM_sf"/>
</dbReference>
<dbReference type="Gene3D" id="3.40.50.300">
    <property type="entry name" value="P-loop containing nucleotide triphosphate hydrolases"/>
    <property type="match status" value="1"/>
</dbReference>
<evidence type="ECO:0000313" key="11">
    <source>
        <dbReference type="Proteomes" id="UP001235712"/>
    </source>
</evidence>
<dbReference type="InterPro" id="IPR027417">
    <property type="entry name" value="P-loop_NTPase"/>
</dbReference>
<proteinExistence type="predicted"/>
<sequence>MNPEPASGRTPAGGGAALLRQEFRAAWGSGVGAVLAVLISAAAALAGPLLVRHFVDRATAGTTAAVLAGTAVAYLLAALVGTGGRIGSGYLAARTGWQIADRLRERLFQRLVVEEPVLEVERRQTGEVLEQIDGNSDIVGRAVSESVFPMIGNLVVAAGILVVMLVTVPAAGLGLAVLAVGLFAGFSRISRWAVSRWETARLQQARLFGFLGDALAARSDVQPLNGTAWVVQQADHRLNALFAVERRAYLAGRTFWPATQLFFAISFALVLGAGLNRMGSGGLTIGTLAMLYLYVDLLQEPLEQVSSQADELQQMAAVLGLSARTLAESPMGAGARTSARFPEGSPGIAFEHVTFGYGDETVLHDVTFDVPAGTSLGIVGPTGAGKSTVVNLICGLAAPASGLVRIGGVDVTTLTEAELARHLTVLSQGAHLFAASVRENITLFDDSVPAEQVLAVLERLDAAGWVNALPGGLDTRVGAGGRGLSEGEIQVLAGARALLRPCGLLVIDEGTSRLDPQTERVWSRVVEAVMPGRTVVMVAHRTSTLAQVDQILVLENGRVDVSATGNTAEILSSRAGATS</sequence>
<evidence type="ECO:0000256" key="7">
    <source>
        <dbReference type="SAM" id="Phobius"/>
    </source>
</evidence>
<dbReference type="PANTHER" id="PTHR43394:SF1">
    <property type="entry name" value="ATP-BINDING CASSETTE SUB-FAMILY B MEMBER 10, MITOCHONDRIAL"/>
    <property type="match status" value="1"/>
</dbReference>
<evidence type="ECO:0000256" key="5">
    <source>
        <dbReference type="ARBA" id="ARBA00022989"/>
    </source>
</evidence>
<accession>A0ABT9PCI2</accession>
<dbReference type="PANTHER" id="PTHR43394">
    <property type="entry name" value="ATP-DEPENDENT PERMEASE MDL1, MITOCHONDRIAL"/>
    <property type="match status" value="1"/>
</dbReference>
<evidence type="ECO:0000256" key="6">
    <source>
        <dbReference type="ARBA" id="ARBA00023136"/>
    </source>
</evidence>
<keyword evidence="4 10" id="KW-0067">ATP-binding</keyword>
<keyword evidence="5 7" id="KW-1133">Transmembrane helix</keyword>
<keyword evidence="3" id="KW-0547">Nucleotide-binding</keyword>
<feature type="transmembrane region" description="Helical" evidence="7">
    <location>
        <begin position="27"/>
        <end position="51"/>
    </location>
</feature>
<keyword evidence="6 7" id="KW-0472">Membrane</keyword>
<dbReference type="Pfam" id="PF00664">
    <property type="entry name" value="ABC_membrane"/>
    <property type="match status" value="1"/>
</dbReference>
<dbReference type="Proteomes" id="UP001235712">
    <property type="component" value="Unassembled WGS sequence"/>
</dbReference>
<reference evidence="10 11" key="1">
    <citation type="submission" date="2023-07" db="EMBL/GenBank/DDBJ databases">
        <title>Sequencing the genomes of 1000 actinobacteria strains.</title>
        <authorList>
            <person name="Klenk H.-P."/>
        </authorList>
    </citation>
    <scope>NUCLEOTIDE SEQUENCE [LARGE SCALE GENOMIC DNA]</scope>
    <source>
        <strain evidence="10 11">DSM 44388</strain>
    </source>
</reference>
<protein>
    <submittedName>
        <fullName evidence="10">ATP-binding cassette subfamily B protein</fullName>
    </submittedName>
</protein>
<evidence type="ECO:0000256" key="2">
    <source>
        <dbReference type="ARBA" id="ARBA00022692"/>
    </source>
</evidence>
<feature type="transmembrane region" description="Helical" evidence="7">
    <location>
        <begin position="255"/>
        <end position="275"/>
    </location>
</feature>
<dbReference type="CDD" id="cd07346">
    <property type="entry name" value="ABC_6TM_exporters"/>
    <property type="match status" value="1"/>
</dbReference>
<dbReference type="PROSITE" id="PS50893">
    <property type="entry name" value="ABC_TRANSPORTER_2"/>
    <property type="match status" value="1"/>
</dbReference>
<dbReference type="InterPro" id="IPR003593">
    <property type="entry name" value="AAA+_ATPase"/>
</dbReference>
<evidence type="ECO:0000256" key="4">
    <source>
        <dbReference type="ARBA" id="ARBA00022840"/>
    </source>
</evidence>
<name>A0ABT9PCI2_9ACTN</name>
<feature type="transmembrane region" description="Helical" evidence="7">
    <location>
        <begin position="58"/>
        <end position="80"/>
    </location>
</feature>
<evidence type="ECO:0000313" key="10">
    <source>
        <dbReference type="EMBL" id="MDP9830206.1"/>
    </source>
</evidence>
<feature type="transmembrane region" description="Helical" evidence="7">
    <location>
        <begin position="154"/>
        <end position="186"/>
    </location>
</feature>